<dbReference type="Gene3D" id="3.40.50.2300">
    <property type="match status" value="1"/>
</dbReference>
<dbReference type="RefSeq" id="WP_135193384.1">
    <property type="nucleotide sequence ID" value="NZ_SPVH01000002.1"/>
</dbReference>
<dbReference type="PANTHER" id="PTHR44591:SF3">
    <property type="entry name" value="RESPONSE REGULATORY DOMAIN-CONTAINING PROTEIN"/>
    <property type="match status" value="1"/>
</dbReference>
<dbReference type="GO" id="GO:0000160">
    <property type="term" value="P:phosphorelay signal transduction system"/>
    <property type="evidence" value="ECO:0007669"/>
    <property type="project" value="InterPro"/>
</dbReference>
<protein>
    <submittedName>
        <fullName evidence="4">Response regulator</fullName>
    </submittedName>
</protein>
<dbReference type="AlphaFoldDB" id="A0A4Y9RYD7"/>
<organism evidence="4 5">
    <name type="scientific">Brevundimonas intermedia</name>
    <dbReference type="NCBI Taxonomy" id="74315"/>
    <lineage>
        <taxon>Bacteria</taxon>
        <taxon>Pseudomonadati</taxon>
        <taxon>Pseudomonadota</taxon>
        <taxon>Alphaproteobacteria</taxon>
        <taxon>Caulobacterales</taxon>
        <taxon>Caulobacteraceae</taxon>
        <taxon>Brevundimonas</taxon>
    </lineage>
</organism>
<proteinExistence type="predicted"/>
<dbReference type="InterPro" id="IPR011006">
    <property type="entry name" value="CheY-like_superfamily"/>
</dbReference>
<gene>
    <name evidence="4" type="ORF">EGY25_01925</name>
</gene>
<sequence length="127" mass="13529">MPITLMHVDDEPDIREVAAMALELDPDISLTSMASGEAALEQLSAGARPDVILLDVMMPQLDGPGVLAALRRMEGLDATPVIFMTARAQSGEIDRFKALGAIGVITKPFDPMTLASQVRDLLAEARA</sequence>
<dbReference type="SMART" id="SM00448">
    <property type="entry name" value="REC"/>
    <property type="match status" value="1"/>
</dbReference>
<dbReference type="Pfam" id="PF00072">
    <property type="entry name" value="Response_reg"/>
    <property type="match status" value="1"/>
</dbReference>
<dbReference type="SUPFAM" id="SSF52172">
    <property type="entry name" value="CheY-like"/>
    <property type="match status" value="1"/>
</dbReference>
<comment type="caution">
    <text evidence="4">The sequence shown here is derived from an EMBL/GenBank/DDBJ whole genome shotgun (WGS) entry which is preliminary data.</text>
</comment>
<dbReference type="InterPro" id="IPR001789">
    <property type="entry name" value="Sig_transdc_resp-reg_receiver"/>
</dbReference>
<keyword evidence="5" id="KW-1185">Reference proteome</keyword>
<keyword evidence="1 2" id="KW-0597">Phosphoprotein</keyword>
<evidence type="ECO:0000313" key="5">
    <source>
        <dbReference type="Proteomes" id="UP000298216"/>
    </source>
</evidence>
<dbReference type="InterPro" id="IPR050595">
    <property type="entry name" value="Bact_response_regulator"/>
</dbReference>
<name>A0A4Y9RYD7_9CAUL</name>
<reference evidence="4 5" key="1">
    <citation type="submission" date="2019-03" db="EMBL/GenBank/DDBJ databases">
        <title>Draft genome of Brevundimonas sp. a heavy metal resistant soil bacteria.</title>
        <authorList>
            <person name="Soto J."/>
        </authorList>
    </citation>
    <scope>NUCLEOTIDE SEQUENCE [LARGE SCALE GENOMIC DNA]</scope>
    <source>
        <strain evidence="4 5">B-10</strain>
    </source>
</reference>
<dbReference type="PROSITE" id="PS50110">
    <property type="entry name" value="RESPONSE_REGULATORY"/>
    <property type="match status" value="1"/>
</dbReference>
<evidence type="ECO:0000313" key="4">
    <source>
        <dbReference type="EMBL" id="TFW13992.1"/>
    </source>
</evidence>
<dbReference type="PANTHER" id="PTHR44591">
    <property type="entry name" value="STRESS RESPONSE REGULATOR PROTEIN 1"/>
    <property type="match status" value="1"/>
</dbReference>
<accession>A0A4Y9RYD7</accession>
<dbReference type="OrthoDB" id="9786548at2"/>
<dbReference type="Proteomes" id="UP000298216">
    <property type="component" value="Unassembled WGS sequence"/>
</dbReference>
<dbReference type="EMBL" id="SPVH01000002">
    <property type="protein sequence ID" value="TFW13992.1"/>
    <property type="molecule type" value="Genomic_DNA"/>
</dbReference>
<feature type="domain" description="Response regulatory" evidence="3">
    <location>
        <begin position="4"/>
        <end position="122"/>
    </location>
</feature>
<evidence type="ECO:0000256" key="1">
    <source>
        <dbReference type="ARBA" id="ARBA00022553"/>
    </source>
</evidence>
<evidence type="ECO:0000259" key="3">
    <source>
        <dbReference type="PROSITE" id="PS50110"/>
    </source>
</evidence>
<evidence type="ECO:0000256" key="2">
    <source>
        <dbReference type="PROSITE-ProRule" id="PRU00169"/>
    </source>
</evidence>
<feature type="modified residue" description="4-aspartylphosphate" evidence="2">
    <location>
        <position position="55"/>
    </location>
</feature>